<dbReference type="Proteomes" id="UP000824782">
    <property type="component" value="Unassembled WGS sequence"/>
</dbReference>
<sequence>MSDRLRRYNTGVTTLYHSAVTTYTSHIMYQGRLSLHIIYERIFTSGINHYHRSSCLHVSSCTCSQLPHTWQLWL</sequence>
<gene>
    <name evidence="1" type="ORF">GDO81_029320</name>
</gene>
<keyword evidence="2" id="KW-1185">Reference proteome</keyword>
<organism evidence="1 2">
    <name type="scientific">Engystomops pustulosus</name>
    <name type="common">Tungara frog</name>
    <name type="synonym">Physalaemus pustulosus</name>
    <dbReference type="NCBI Taxonomy" id="76066"/>
    <lineage>
        <taxon>Eukaryota</taxon>
        <taxon>Metazoa</taxon>
        <taxon>Chordata</taxon>
        <taxon>Craniata</taxon>
        <taxon>Vertebrata</taxon>
        <taxon>Euteleostomi</taxon>
        <taxon>Amphibia</taxon>
        <taxon>Batrachia</taxon>
        <taxon>Anura</taxon>
        <taxon>Neobatrachia</taxon>
        <taxon>Hyloidea</taxon>
        <taxon>Leptodactylidae</taxon>
        <taxon>Leiuperinae</taxon>
        <taxon>Engystomops</taxon>
    </lineage>
</organism>
<proteinExistence type="predicted"/>
<reference evidence="1" key="1">
    <citation type="thesis" date="2020" institute="ProQuest LLC" country="789 East Eisenhower Parkway, Ann Arbor, MI, USA">
        <title>Comparative Genomics and Chromosome Evolution.</title>
        <authorList>
            <person name="Mudd A.B."/>
        </authorList>
    </citation>
    <scope>NUCLEOTIDE SEQUENCE</scope>
    <source>
        <strain evidence="1">237g6f4</strain>
        <tissue evidence="1">Blood</tissue>
    </source>
</reference>
<accession>A0AAV6YHT7</accession>
<protein>
    <submittedName>
        <fullName evidence="1">Uncharacterized protein</fullName>
    </submittedName>
</protein>
<comment type="caution">
    <text evidence="1">The sequence shown here is derived from an EMBL/GenBank/DDBJ whole genome shotgun (WGS) entry which is preliminary data.</text>
</comment>
<evidence type="ECO:0000313" key="1">
    <source>
        <dbReference type="EMBL" id="KAG8535150.1"/>
    </source>
</evidence>
<name>A0AAV6YHT7_ENGPU</name>
<dbReference type="EMBL" id="WNYA01077012">
    <property type="protein sequence ID" value="KAG8535150.1"/>
    <property type="molecule type" value="Genomic_DNA"/>
</dbReference>
<dbReference type="AlphaFoldDB" id="A0AAV6YHT7"/>
<evidence type="ECO:0000313" key="2">
    <source>
        <dbReference type="Proteomes" id="UP000824782"/>
    </source>
</evidence>